<dbReference type="STRING" id="1286106.MPL1_11950"/>
<dbReference type="EC" id="3.2.2.n1" evidence="2"/>
<evidence type="ECO:0000313" key="4">
    <source>
        <dbReference type="Proteomes" id="UP000012019"/>
    </source>
</evidence>
<dbReference type="eggNOG" id="COG1611">
    <property type="taxonomic scope" value="Bacteria"/>
</dbReference>
<keyword evidence="4" id="KW-1185">Reference proteome</keyword>
<accession>M7NXX7</accession>
<gene>
    <name evidence="3" type="ORF">MPL1_11950</name>
</gene>
<protein>
    <recommendedName>
        <fullName evidence="2">Cytokinin riboside 5'-monophosphate phosphoribohydrolase</fullName>
        <ecNumber evidence="2">3.2.2.n1</ecNumber>
    </recommendedName>
</protein>
<dbReference type="SUPFAM" id="SSF102405">
    <property type="entry name" value="MCP/YpsA-like"/>
    <property type="match status" value="1"/>
</dbReference>
<comment type="similarity">
    <text evidence="2">Belongs to the LOG family.</text>
</comment>
<dbReference type="EMBL" id="APHR01000071">
    <property type="protein sequence ID" value="EMR12107.1"/>
    <property type="molecule type" value="Genomic_DNA"/>
</dbReference>
<dbReference type="GO" id="GO:0008714">
    <property type="term" value="F:AMP nucleosidase activity"/>
    <property type="evidence" value="ECO:0007669"/>
    <property type="project" value="UniProtKB-EC"/>
</dbReference>
<dbReference type="PANTHER" id="PTHR43393:SF2">
    <property type="entry name" value="CYTOKININ RIBOSIDE 5'-MONOPHOSPHATE PHOSPHORIBOHYDROLASE"/>
    <property type="match status" value="1"/>
</dbReference>
<dbReference type="PATRIC" id="fig|1286106.3.peg.2395"/>
<reference evidence="3 4" key="1">
    <citation type="journal article" date="2013" name="Genome Announc.">
        <title>Draft Genome Sequence of Methylophaga lonarensis MPLT, a Haloalkaliphilic (Non-Methane-Utilizing) Methylotroph.</title>
        <authorList>
            <person name="Shetty S.A."/>
            <person name="Marathe N.P."/>
            <person name="Munot H."/>
            <person name="Antony C.P."/>
            <person name="Dhotre D.P."/>
            <person name="Murrell J.C."/>
            <person name="Shouche Y.S."/>
        </authorList>
    </citation>
    <scope>NUCLEOTIDE SEQUENCE [LARGE SCALE GENOMIC DNA]</scope>
    <source>
        <strain evidence="3 4">MPL</strain>
    </source>
</reference>
<comment type="caution">
    <text evidence="3">The sequence shown here is derived from an EMBL/GenBank/DDBJ whole genome shotgun (WGS) entry which is preliminary data.</text>
</comment>
<dbReference type="GO" id="GO:0009691">
    <property type="term" value="P:cytokinin biosynthetic process"/>
    <property type="evidence" value="ECO:0007669"/>
    <property type="project" value="UniProtKB-UniRule"/>
</dbReference>
<sequence>MVGLQIEDRQVVEDLKTSEAWRVFRIQSELIDGIETLNELGPAVSIFGSARLGENSPYYRAASEVARQLSGAGFSVISGGGPGIMQAANEGAFQQGAHSVGLNIELPHEQKPNPQQDIRLSFRYFFVRKLMFVKYSIGYVVFPGGFGTLDEFFESLTLIQTRKIRHFPVILYGSDFWSGLIDWLKQQVLSQGCIEHDDMELFHLVDDVNEVLPIIQSHFERMGAHPEEEKRFPG</sequence>
<dbReference type="Proteomes" id="UP000012019">
    <property type="component" value="Unassembled WGS sequence"/>
</dbReference>
<proteinExistence type="inferred from homology"/>
<keyword evidence="2" id="KW-0203">Cytokinin biosynthesis</keyword>
<evidence type="ECO:0000256" key="2">
    <source>
        <dbReference type="RuleBase" id="RU363015"/>
    </source>
</evidence>
<dbReference type="PANTHER" id="PTHR43393">
    <property type="entry name" value="CYTOKININ RIBOSIDE 5'-MONOPHOSPHATE PHOSPHORIBOHYDROLASE"/>
    <property type="match status" value="1"/>
</dbReference>
<dbReference type="Pfam" id="PF03641">
    <property type="entry name" value="Lysine_decarbox"/>
    <property type="match status" value="1"/>
</dbReference>
<evidence type="ECO:0000256" key="1">
    <source>
        <dbReference type="ARBA" id="ARBA00000274"/>
    </source>
</evidence>
<organism evidence="3 4">
    <name type="scientific">Methylophaga lonarensis MPL</name>
    <dbReference type="NCBI Taxonomy" id="1286106"/>
    <lineage>
        <taxon>Bacteria</taxon>
        <taxon>Pseudomonadati</taxon>
        <taxon>Pseudomonadota</taxon>
        <taxon>Gammaproteobacteria</taxon>
        <taxon>Thiotrichales</taxon>
        <taxon>Piscirickettsiaceae</taxon>
        <taxon>Methylophaga</taxon>
    </lineage>
</organism>
<evidence type="ECO:0000313" key="3">
    <source>
        <dbReference type="EMBL" id="EMR12107.1"/>
    </source>
</evidence>
<dbReference type="NCBIfam" id="TIGR00730">
    <property type="entry name" value="Rossman fold protein, TIGR00730 family"/>
    <property type="match status" value="1"/>
</dbReference>
<dbReference type="AlphaFoldDB" id="M7NXX7"/>
<dbReference type="InterPro" id="IPR052341">
    <property type="entry name" value="LOG_family_nucleotidases"/>
</dbReference>
<dbReference type="GO" id="GO:0005829">
    <property type="term" value="C:cytosol"/>
    <property type="evidence" value="ECO:0007669"/>
    <property type="project" value="TreeGrafter"/>
</dbReference>
<comment type="catalytic activity">
    <reaction evidence="1">
        <text>AMP + H2O = D-ribose 5-phosphate + adenine</text>
        <dbReference type="Rhea" id="RHEA:20129"/>
        <dbReference type="ChEBI" id="CHEBI:15377"/>
        <dbReference type="ChEBI" id="CHEBI:16708"/>
        <dbReference type="ChEBI" id="CHEBI:78346"/>
        <dbReference type="ChEBI" id="CHEBI:456215"/>
        <dbReference type="EC" id="3.2.2.4"/>
    </reaction>
</comment>
<keyword evidence="2" id="KW-0378">Hydrolase</keyword>
<dbReference type="FunFam" id="3.40.50.450:FF:000011">
    <property type="entry name" value="TIGR00730 family Rossman fold protein"/>
    <property type="match status" value="1"/>
</dbReference>
<dbReference type="InterPro" id="IPR005269">
    <property type="entry name" value="LOG"/>
</dbReference>
<dbReference type="InterPro" id="IPR031100">
    <property type="entry name" value="LOG_fam"/>
</dbReference>
<name>M7NXX7_9GAMM</name>
<dbReference type="Gene3D" id="3.40.50.450">
    <property type="match status" value="1"/>
</dbReference>